<dbReference type="EMBL" id="FMWD01000006">
    <property type="protein sequence ID" value="SCZ61352.1"/>
    <property type="molecule type" value="Genomic_DNA"/>
</dbReference>
<dbReference type="PANTHER" id="PTHR38471:SF2">
    <property type="entry name" value="FOUR HELIX BUNDLE PROTEIN"/>
    <property type="match status" value="1"/>
</dbReference>
<dbReference type="Pfam" id="PF05635">
    <property type="entry name" value="23S_rRNA_IVP"/>
    <property type="match status" value="1"/>
</dbReference>
<dbReference type="STRING" id="415747.SAMN03097708_02122"/>
<dbReference type="SUPFAM" id="SSF158446">
    <property type="entry name" value="IVS-encoded protein-like"/>
    <property type="match status" value="1"/>
</dbReference>
<evidence type="ECO:0000313" key="1">
    <source>
        <dbReference type="EMBL" id="SCZ61352.1"/>
    </source>
</evidence>
<protein>
    <submittedName>
        <fullName evidence="1">Four helix bundle protein</fullName>
    </submittedName>
</protein>
<gene>
    <name evidence="1" type="ORF">SAMN03097708_02122</name>
</gene>
<organism evidence="1 2">
    <name type="scientific">Thiohalomonas denitrificans</name>
    <dbReference type="NCBI Taxonomy" id="415747"/>
    <lineage>
        <taxon>Bacteria</taxon>
        <taxon>Pseudomonadati</taxon>
        <taxon>Pseudomonadota</taxon>
        <taxon>Gammaproteobacteria</taxon>
        <taxon>Thiohalomonadales</taxon>
        <taxon>Thiohalomonadaceae</taxon>
        <taxon>Thiohalomonas</taxon>
    </lineage>
</organism>
<dbReference type="Proteomes" id="UP000199648">
    <property type="component" value="Unassembled WGS sequence"/>
</dbReference>
<sequence>MDALKRLEVWKRGCRLSVDVYKALRACPEWGFRNQISSSALSIPSNIAEGYERESAKERLQFLKIAKGVVRRTLDPVMDWNGSRFSGAIHRP</sequence>
<dbReference type="Gene3D" id="1.20.1440.60">
    <property type="entry name" value="23S rRNA-intervening sequence"/>
    <property type="match status" value="1"/>
</dbReference>
<dbReference type="RefSeq" id="WP_245688301.1">
    <property type="nucleotide sequence ID" value="NZ_FMWD01000006.1"/>
</dbReference>
<evidence type="ECO:0000313" key="2">
    <source>
        <dbReference type="Proteomes" id="UP000199648"/>
    </source>
</evidence>
<keyword evidence="2" id="KW-1185">Reference proteome</keyword>
<name>A0A1G5QI33_9GAMM</name>
<proteinExistence type="predicted"/>
<dbReference type="InterPro" id="IPR012657">
    <property type="entry name" value="23S_rRNA-intervening_sequence"/>
</dbReference>
<accession>A0A1G5QI33</accession>
<reference evidence="1 2" key="1">
    <citation type="submission" date="2016-10" db="EMBL/GenBank/DDBJ databases">
        <authorList>
            <person name="de Groot N.N."/>
        </authorList>
    </citation>
    <scope>NUCLEOTIDE SEQUENCE [LARGE SCALE GENOMIC DNA]</scope>
    <source>
        <strain evidence="1 2">HLD2</strain>
    </source>
</reference>
<dbReference type="AlphaFoldDB" id="A0A1G5QI33"/>
<dbReference type="PANTHER" id="PTHR38471">
    <property type="entry name" value="FOUR HELIX BUNDLE PROTEIN"/>
    <property type="match status" value="1"/>
</dbReference>
<dbReference type="InterPro" id="IPR036583">
    <property type="entry name" value="23S_rRNA_IVS_sf"/>
</dbReference>
<dbReference type="NCBIfam" id="TIGR02436">
    <property type="entry name" value="four helix bundle protein"/>
    <property type="match status" value="1"/>
</dbReference>